<reference evidence="1" key="1">
    <citation type="submission" date="2023-10" db="EMBL/GenBank/DDBJ databases">
        <title>Screening of Alkalihalophilus pseudofirmusBZ-TG-HK211 and Its Alleviation of Salt Stress on Rapeseed Growth.</title>
        <authorList>
            <person name="Zhao B."/>
            <person name="Guo T."/>
        </authorList>
    </citation>
    <scope>NUCLEOTIDE SEQUENCE</scope>
    <source>
        <strain evidence="1">BZ-TG-HK211</strain>
    </source>
</reference>
<dbReference type="RefSeq" id="WP_274378528.1">
    <property type="nucleotide sequence ID" value="NZ_CP117835.1"/>
</dbReference>
<comment type="caution">
    <text evidence="1">The sequence shown here is derived from an EMBL/GenBank/DDBJ whole genome shotgun (WGS) entry which is preliminary data.</text>
</comment>
<name>A0AAJ2KVU6_ALKPS</name>
<sequence>MMTTKMTEDQLNTKLEAADGTDITFHELVKESPCYVLFVRHLG</sequence>
<protein>
    <submittedName>
        <fullName evidence="1">Uncharacterized protein</fullName>
    </submittedName>
</protein>
<accession>A0AAJ2KVU6</accession>
<gene>
    <name evidence="1" type="ORF">RYX45_03080</name>
</gene>
<evidence type="ECO:0000313" key="1">
    <source>
        <dbReference type="EMBL" id="MDV2884146.1"/>
    </source>
</evidence>
<organism evidence="1 2">
    <name type="scientific">Alkalihalophilus pseudofirmus</name>
    <name type="common">Bacillus pseudofirmus</name>
    <dbReference type="NCBI Taxonomy" id="79885"/>
    <lineage>
        <taxon>Bacteria</taxon>
        <taxon>Bacillati</taxon>
        <taxon>Bacillota</taxon>
        <taxon>Bacilli</taxon>
        <taxon>Bacillales</taxon>
        <taxon>Bacillaceae</taxon>
        <taxon>Alkalihalophilus</taxon>
    </lineage>
</organism>
<proteinExistence type="predicted"/>
<dbReference type="EMBL" id="JAWJAY010000001">
    <property type="protein sequence ID" value="MDV2884146.1"/>
    <property type="molecule type" value="Genomic_DNA"/>
</dbReference>
<dbReference type="AlphaFoldDB" id="A0AAJ2KVU6"/>
<dbReference type="Proteomes" id="UP001285636">
    <property type="component" value="Unassembled WGS sequence"/>
</dbReference>
<evidence type="ECO:0000313" key="2">
    <source>
        <dbReference type="Proteomes" id="UP001285636"/>
    </source>
</evidence>